<evidence type="ECO:0000313" key="3">
    <source>
        <dbReference type="Proteomes" id="UP000712570"/>
    </source>
</evidence>
<protein>
    <submittedName>
        <fullName evidence="2">Uncharacterized protein</fullName>
    </submittedName>
</protein>
<dbReference type="Proteomes" id="UP000712570">
    <property type="component" value="Unassembled WGS sequence"/>
</dbReference>
<feature type="region of interest" description="Disordered" evidence="1">
    <location>
        <begin position="27"/>
        <end position="55"/>
    </location>
</feature>
<organism evidence="2 3">
    <name type="scientific">Iodobacter violaceini</name>
    <dbReference type="NCBI Taxonomy" id="3044271"/>
    <lineage>
        <taxon>Bacteria</taxon>
        <taxon>Pseudomonadati</taxon>
        <taxon>Pseudomonadota</taxon>
        <taxon>Betaproteobacteria</taxon>
        <taxon>Neisseriales</taxon>
        <taxon>Chitinibacteraceae</taxon>
        <taxon>Iodobacter</taxon>
    </lineage>
</organism>
<comment type="caution">
    <text evidence="2">The sequence shown here is derived from an EMBL/GenBank/DDBJ whole genome shotgun (WGS) entry which is preliminary data.</text>
</comment>
<dbReference type="EMBL" id="JAAOLX010000012">
    <property type="protein sequence ID" value="NHQ88156.1"/>
    <property type="molecule type" value="Genomic_DNA"/>
</dbReference>
<proteinExistence type="predicted"/>
<evidence type="ECO:0000256" key="1">
    <source>
        <dbReference type="SAM" id="MobiDB-lite"/>
    </source>
</evidence>
<dbReference type="RefSeq" id="WP_166829650.1">
    <property type="nucleotide sequence ID" value="NZ_JAAOLX010000012.1"/>
</dbReference>
<accession>A0ABX0L3W2</accession>
<keyword evidence="3" id="KW-1185">Reference proteome</keyword>
<evidence type="ECO:0000313" key="2">
    <source>
        <dbReference type="EMBL" id="NHQ88156.1"/>
    </source>
</evidence>
<sequence>MTKTKNDRTIIGMILKETRPLLYRMGGAADKKEPGLYTHPKTQNTEPGNKKDQMKSQNILHTQQLTTYHTYKQLNHQINELQ</sequence>
<gene>
    <name evidence="2" type="ORF">HA050_18780</name>
</gene>
<name>A0ABX0L3W2_9NEIS</name>
<reference evidence="2 3" key="1">
    <citation type="submission" date="2020-03" db="EMBL/GenBank/DDBJ databases">
        <title>Draft genome sequence of environmentally isolated violet-colored cultures.</title>
        <authorList>
            <person name="Wilson H.S."/>
        </authorList>
    </citation>
    <scope>NUCLEOTIDE SEQUENCE [LARGE SCALE GENOMIC DNA]</scope>
    <source>
        <strain evidence="2 3">HSC-16F04</strain>
    </source>
</reference>